<organism evidence="1 2">
    <name type="scientific">Candida africana</name>
    <dbReference type="NCBI Taxonomy" id="241526"/>
    <lineage>
        <taxon>Eukaryota</taxon>
        <taxon>Fungi</taxon>
        <taxon>Dikarya</taxon>
        <taxon>Ascomycota</taxon>
        <taxon>Saccharomycotina</taxon>
        <taxon>Pichiomycetes</taxon>
        <taxon>Debaryomycetaceae</taxon>
        <taxon>Candida/Lodderomyces clade</taxon>
        <taxon>Candida</taxon>
    </lineage>
</organism>
<evidence type="ECO:0000313" key="1">
    <source>
        <dbReference type="EMBL" id="KAG8202413.1"/>
    </source>
</evidence>
<proteinExistence type="predicted"/>
<feature type="non-terminal residue" evidence="1">
    <location>
        <position position="1"/>
    </location>
</feature>
<sequence>MGIKKMFQKKEPTEQEIREELSRVGISTRSNNTRQEKFGAFKNYAQERANMKPQLGPVGGNPYANINPGTNNNNNNPYANDNGNNSTGNPNNNGNGNSNNGGNPYGGATTNNNPYGGSGGNGRGSSPSPYASTTSTTTRSSNPYGNNNGSRSSQNTSSPYAKSINNSSYSNSPYSGSTVNNGNRGGHSNNSNSSAGGNPYAAGGRSSQSQNSRDNVYTAPATRTSTRQTQGYGGGDTDSTLDLNVIPSHQMFDNKKPIKRNQQSSQQPANDYNLDLNDEYGEEDLNLDISEVPEEQQQINSEDEEVEAIKQDIKFVKQESVQSTRNTLRMAQEADASGTNTLGMLGSQLERLYNAEQNLLLAETQTQIADEKVKELKRLNRSIFIPANGNPFNKKSRLRQQEEKIKNQKLQEKYIRENNRQEMFASEQCIKQGITNNSTNNDVYNKYQDEKNLSAAKRYQFENDSEDDDMEKEIALNLNQIDQYAKKLKGLANTMGTEVDNQNTRLKKIEESADKLDINVHMNTTRLNNIR</sequence>
<dbReference type="EMBL" id="JAENJO010000006">
    <property type="protein sequence ID" value="KAG8202413.1"/>
    <property type="molecule type" value="Genomic_DNA"/>
</dbReference>
<evidence type="ECO:0000313" key="2">
    <source>
        <dbReference type="Proteomes" id="UP000742417"/>
    </source>
</evidence>
<gene>
    <name evidence="1" type="primary">SEC9</name>
    <name evidence="1" type="ORF">GWM34_02569</name>
</gene>
<name>A0ACB7FNR2_9ASCO</name>
<protein>
    <submittedName>
        <fullName evidence="1">SEC9</fullName>
    </submittedName>
</protein>
<reference evidence="1" key="1">
    <citation type="submission" date="2020-12" db="EMBL/GenBank/DDBJ databases">
        <title>Draft Genome of Candida africana.</title>
        <authorList>
            <person name="Ayanbimpe G.M."/>
            <person name="Enweani I.B."/>
            <person name="Aguiyi J.C."/>
            <person name="Nnadi U.P."/>
            <person name="Izam Y."/>
            <person name="Ubani A."/>
            <person name="Ngene A.C."/>
        </authorList>
    </citation>
    <scope>NUCLEOTIDE SEQUENCE</scope>
    <source>
        <strain evidence="1">CEC4854</strain>
    </source>
</reference>
<keyword evidence="2" id="KW-1185">Reference proteome</keyword>
<comment type="caution">
    <text evidence="1">The sequence shown here is derived from an EMBL/GenBank/DDBJ whole genome shotgun (WGS) entry which is preliminary data.</text>
</comment>
<accession>A0ACB7FNR2</accession>
<dbReference type="Proteomes" id="UP000742417">
    <property type="component" value="Unassembled WGS sequence"/>
</dbReference>